<evidence type="ECO:0000313" key="1">
    <source>
        <dbReference type="EMBL" id="CDD11511.1"/>
    </source>
</evidence>
<proteinExistence type="predicted"/>
<reference evidence="1" key="1">
    <citation type="submission" date="2012-11" db="EMBL/GenBank/DDBJ databases">
        <title>Dependencies among metagenomic species, viruses, plasmids and units of genetic variation.</title>
        <authorList>
            <person name="Nielsen H.B."/>
            <person name="Almeida M."/>
            <person name="Juncker A.S."/>
            <person name="Rasmussen S."/>
            <person name="Li J."/>
            <person name="Sunagawa S."/>
            <person name="Plichta D."/>
            <person name="Gautier L."/>
            <person name="Le Chatelier E."/>
            <person name="Peletier E."/>
            <person name="Bonde I."/>
            <person name="Nielsen T."/>
            <person name="Manichanh C."/>
            <person name="Arumugam M."/>
            <person name="Batto J."/>
            <person name="Santos M.B.Q.D."/>
            <person name="Blom N."/>
            <person name="Borruel N."/>
            <person name="Burgdorf K.S."/>
            <person name="Boumezbeur F."/>
            <person name="Casellas F."/>
            <person name="Dore J."/>
            <person name="Guarner F."/>
            <person name="Hansen T."/>
            <person name="Hildebrand F."/>
            <person name="Kaas R.S."/>
            <person name="Kennedy S."/>
            <person name="Kristiansen K."/>
            <person name="Kultima J.R."/>
            <person name="Leonard P."/>
            <person name="Levenez F."/>
            <person name="Lund O."/>
            <person name="Moumen B."/>
            <person name="Le Paslier D."/>
            <person name="Pons N."/>
            <person name="Pedersen O."/>
            <person name="Prifti E."/>
            <person name="Qin J."/>
            <person name="Raes J."/>
            <person name="Tap J."/>
            <person name="Tims S."/>
            <person name="Ussery D.W."/>
            <person name="Yamada T."/>
            <person name="MetaHit consortium"/>
            <person name="Renault P."/>
            <person name="Sicheritz-Ponten T."/>
            <person name="Bork P."/>
            <person name="Wang J."/>
            <person name="Brunak S."/>
            <person name="Ehrlich S.D."/>
        </authorList>
    </citation>
    <scope>NUCLEOTIDE SEQUENCE [LARGE SCALE GENOMIC DNA]</scope>
</reference>
<protein>
    <submittedName>
        <fullName evidence="1">Uncharacterized protein</fullName>
    </submittedName>
</protein>
<dbReference type="EMBL" id="CBGL010000090">
    <property type="protein sequence ID" value="CDD11511.1"/>
    <property type="molecule type" value="Genomic_DNA"/>
</dbReference>
<dbReference type="AlphaFoldDB" id="R6X5N0"/>
<name>R6X5N0_9FIRM</name>
<organism evidence="1">
    <name type="scientific">Phascolarctobacterium succinatutens CAG:287</name>
    <dbReference type="NCBI Taxonomy" id="1263101"/>
    <lineage>
        <taxon>Bacteria</taxon>
        <taxon>Bacillati</taxon>
        <taxon>Bacillota</taxon>
        <taxon>Negativicutes</taxon>
        <taxon>Acidaminococcales</taxon>
        <taxon>Acidaminococcaceae</taxon>
        <taxon>Phascolarctobacterium</taxon>
    </lineage>
</organism>
<accession>R6X5N0</accession>
<dbReference type="Proteomes" id="UP000014937">
    <property type="component" value="Unassembled WGS sequence"/>
</dbReference>
<sequence length="63" mass="7151">MKRKCQVCGQENGSCNRYYFSPANIITICPACLAFSCDDKAKIARQAHKAGRLVKEEVSKKRW</sequence>
<dbReference type="HOGENOM" id="CLU_2881970_0_0_9"/>
<comment type="caution">
    <text evidence="1">The sequence shown here is derived from an EMBL/GenBank/DDBJ whole genome shotgun (WGS) entry which is preliminary data.</text>
</comment>
<gene>
    <name evidence="1" type="ORF">BN587_00542</name>
</gene>
<dbReference type="RefSeq" id="WP_021719632.1">
    <property type="nucleotide sequence ID" value="NZ_FR892771.1"/>
</dbReference>